<dbReference type="EMBL" id="JBHSGU010000002">
    <property type="protein sequence ID" value="MFC4699533.1"/>
    <property type="molecule type" value="Genomic_DNA"/>
</dbReference>
<dbReference type="SUPFAM" id="SSF53244">
    <property type="entry name" value="MurD-like peptide ligases, peptide-binding domain"/>
    <property type="match status" value="1"/>
</dbReference>
<dbReference type="Gene3D" id="3.30.470.20">
    <property type="entry name" value="ATP-grasp fold, B domain"/>
    <property type="match status" value="1"/>
</dbReference>
<dbReference type="SUPFAM" id="SSF53623">
    <property type="entry name" value="MurD-like peptide ligases, catalytic domain"/>
    <property type="match status" value="1"/>
</dbReference>
<evidence type="ECO:0000313" key="15">
    <source>
        <dbReference type="EMBL" id="MFC4699533.1"/>
    </source>
</evidence>
<evidence type="ECO:0000313" key="16">
    <source>
        <dbReference type="Proteomes" id="UP001595897"/>
    </source>
</evidence>
<dbReference type="Pfam" id="PF08245">
    <property type="entry name" value="Mur_ligase_M"/>
    <property type="match status" value="1"/>
</dbReference>
<dbReference type="Gene3D" id="3.90.190.20">
    <property type="entry name" value="Mur ligase, C-terminal domain"/>
    <property type="match status" value="1"/>
</dbReference>
<feature type="domain" description="ATP-grasp" evidence="14">
    <location>
        <begin position="233"/>
        <end position="488"/>
    </location>
</feature>
<evidence type="ECO:0000256" key="11">
    <source>
        <dbReference type="ARBA" id="ARBA00048094"/>
    </source>
</evidence>
<dbReference type="InterPro" id="IPR004101">
    <property type="entry name" value="Mur_ligase_C"/>
</dbReference>
<dbReference type="Proteomes" id="UP001595897">
    <property type="component" value="Unassembled WGS sequence"/>
</dbReference>
<proteinExistence type="inferred from homology"/>
<keyword evidence="9 13" id="KW-0067">ATP-binding</keyword>
<accession>A0ABV9LV55</accession>
<comment type="similarity">
    <text evidence="2">In the C-terminal section; belongs to the MurCDEF family.</text>
</comment>
<evidence type="ECO:0000256" key="3">
    <source>
        <dbReference type="ARBA" id="ARBA00011738"/>
    </source>
</evidence>
<dbReference type="RefSeq" id="WP_382406275.1">
    <property type="nucleotide sequence ID" value="NZ_JBHSGU010000002.1"/>
</dbReference>
<protein>
    <recommendedName>
        <fullName evidence="6">Cyanophycin synthetase</fullName>
        <ecNumber evidence="5">6.3.2.29</ecNumber>
        <ecNumber evidence="4">6.3.2.30</ecNumber>
    </recommendedName>
    <alternativeName>
        <fullName evidence="10">Cyanophycin synthase</fullName>
    </alternativeName>
</protein>
<keyword evidence="8 13" id="KW-0547">Nucleotide-binding</keyword>
<dbReference type="NCBIfam" id="TIGR02068">
    <property type="entry name" value="cya_phycin_syn"/>
    <property type="match status" value="1"/>
</dbReference>
<evidence type="ECO:0000256" key="2">
    <source>
        <dbReference type="ARBA" id="ARBA00009060"/>
    </source>
</evidence>
<evidence type="ECO:0000256" key="10">
    <source>
        <dbReference type="ARBA" id="ARBA00031353"/>
    </source>
</evidence>
<keyword evidence="16" id="KW-1185">Reference proteome</keyword>
<sequence>MKILSKNVYVGPNVYANFPVICYQIDIGELENWPSVKLGKGFTDGLLKAIPSLQKHGCSYGEEGGFVRRLLEDEGTWIGHIWEHVAIELQNLAGSSVTFGRTRSLQDKGCYYVVYQYHQRDVGLEAGTLGLKLLTHLMPESVQKAIGADIDAEFDFAQELTDFIKMAQRKEFGPSTASLVAAAEERDIPWLRLNNYSLVQFGHGKYQQRIQATITSETKHIAVEISCDKEDTHNLLNDLGLPVPQQLMIYSDKQAVRAAKRIGYPVVLKPLNANHGRGVSINLMSDDEVITAFHEAQKHGTSRAVLVESFLSGYDHRMLVVNDELVAVAKRVPGHVVGDGRSTIAQLVEQVNQDPRRGVGHEKVLTRLELDHQAKRLMDEAELDEDSVLEDGQIFYLRSTANLSTGGTAIDVTDIVHPDNRAMAVRAIKAIGLDIGGVDFLTEDISKSYKEIGGGICECNAAPGFRMHVSPSEGKPRDVAGKVMDMLFPAGSKARIPVAGITGTNGKTTTSRMLASIMKSAGFTTGMTSTDGVYIDGHLTVKGDMTGPTSAQIVLRDPSVDFAIMETARGGIVKRGLGYTSCNVGACLNISADHLGQRGIDTLEQLAQIKRVVVEVATDCVVLNADDIHCLQMAEFCQAKQICYVTTDPGHGLVRAHIREGGMAVVLEKGINGDMITIYDKGAHIPLLWTHLIPATIEGKATHNVQNAMFATAIAYSFDTSLEDIRQGLRIFNTSFYQAPGRLNIFDEHPFKVILDYAHNPAAISTIASLASRLEVKGKRRIVMAMPGDRRDEDIQQAASIVAGTFDSYICKADDDRRGREHDEVPRLLKETLMAKGVAEDDIMLIPSERDAVEAGLKSCMPGDLLIILGDNITRCWKQIVHFNSDHSADPDTADIQPSQDFPEKLYAPVENKFELGEGQRIVHDERGVHIVVERDEESD</sequence>
<dbReference type="Pfam" id="PF02875">
    <property type="entry name" value="Mur_ligase_C"/>
    <property type="match status" value="1"/>
</dbReference>
<name>A0ABV9LV55_9ALTE</name>
<dbReference type="EC" id="6.3.2.30" evidence="4"/>
<dbReference type="InterPro" id="IPR036615">
    <property type="entry name" value="Mur_ligase_C_dom_sf"/>
</dbReference>
<organism evidence="15 16">
    <name type="scientific">Glaciecola siphonariae</name>
    <dbReference type="NCBI Taxonomy" id="521012"/>
    <lineage>
        <taxon>Bacteria</taxon>
        <taxon>Pseudomonadati</taxon>
        <taxon>Pseudomonadota</taxon>
        <taxon>Gammaproteobacteria</taxon>
        <taxon>Alteromonadales</taxon>
        <taxon>Alteromonadaceae</taxon>
        <taxon>Glaciecola</taxon>
    </lineage>
</organism>
<dbReference type="Pfam" id="PF18921">
    <property type="entry name" value="Cyanophycin_syn"/>
    <property type="match status" value="1"/>
</dbReference>
<dbReference type="NCBIfam" id="NF010623">
    <property type="entry name" value="PRK14016.1"/>
    <property type="match status" value="1"/>
</dbReference>
<evidence type="ECO:0000256" key="9">
    <source>
        <dbReference type="ARBA" id="ARBA00022840"/>
    </source>
</evidence>
<comment type="caution">
    <text evidence="15">The sequence shown here is derived from an EMBL/GenBank/DDBJ whole genome shotgun (WGS) entry which is preliminary data.</text>
</comment>
<comment type="function">
    <text evidence="1">Catalyzes the ATP-dependent polymerization of arginine and aspartate to multi-L-arginyl-poly-L-aspartic acid (cyanophycin; a water-insoluble reserve polymer).</text>
</comment>
<evidence type="ECO:0000256" key="6">
    <source>
        <dbReference type="ARBA" id="ARBA00022036"/>
    </source>
</evidence>
<evidence type="ECO:0000256" key="13">
    <source>
        <dbReference type="PROSITE-ProRule" id="PRU00409"/>
    </source>
</evidence>
<comment type="catalytic activity">
    <reaction evidence="12">
        <text>[L-4-(L-arginin-2-N-yl)aspartate](n) + L-aspartate + ATP = [L-4-(L-arginin-2-N-yl)aspartate](n)-L-aspartate + ADP + phosphate + H(+)</text>
        <dbReference type="Rhea" id="RHEA:13277"/>
        <dbReference type="Rhea" id="RHEA-COMP:13728"/>
        <dbReference type="Rhea" id="RHEA-COMP:13733"/>
        <dbReference type="ChEBI" id="CHEBI:15378"/>
        <dbReference type="ChEBI" id="CHEBI:29991"/>
        <dbReference type="ChEBI" id="CHEBI:30616"/>
        <dbReference type="ChEBI" id="CHEBI:43474"/>
        <dbReference type="ChEBI" id="CHEBI:137986"/>
        <dbReference type="ChEBI" id="CHEBI:137990"/>
        <dbReference type="ChEBI" id="CHEBI:456216"/>
        <dbReference type="EC" id="6.3.2.29"/>
    </reaction>
</comment>
<evidence type="ECO:0000259" key="14">
    <source>
        <dbReference type="PROSITE" id="PS50975"/>
    </source>
</evidence>
<dbReference type="Pfam" id="PF02786">
    <property type="entry name" value="CPSase_L_D2"/>
    <property type="match status" value="1"/>
</dbReference>
<dbReference type="PANTHER" id="PTHR23135:SF18">
    <property type="entry name" value="CYANOPHYCIN SYNTHETASE"/>
    <property type="match status" value="1"/>
</dbReference>
<dbReference type="GO" id="GO:0071161">
    <property type="term" value="F:cyanophycin synthetase activity (L-arginine-adding)"/>
    <property type="evidence" value="ECO:0007669"/>
    <property type="project" value="UniProtKB-EC"/>
</dbReference>
<reference evidence="16" key="1">
    <citation type="journal article" date="2019" name="Int. J. Syst. Evol. Microbiol.">
        <title>The Global Catalogue of Microorganisms (GCM) 10K type strain sequencing project: providing services to taxonomists for standard genome sequencing and annotation.</title>
        <authorList>
            <consortium name="The Broad Institute Genomics Platform"/>
            <consortium name="The Broad Institute Genome Sequencing Center for Infectious Disease"/>
            <person name="Wu L."/>
            <person name="Ma J."/>
        </authorList>
    </citation>
    <scope>NUCLEOTIDE SEQUENCE [LARGE SCALE GENOMIC DNA]</scope>
    <source>
        <strain evidence="16">KACC 12507</strain>
    </source>
</reference>
<evidence type="ECO:0000256" key="4">
    <source>
        <dbReference type="ARBA" id="ARBA00012968"/>
    </source>
</evidence>
<gene>
    <name evidence="15" type="primary">cphA</name>
    <name evidence="15" type="ORF">ACFO4O_05105</name>
</gene>
<dbReference type="InterPro" id="IPR013221">
    <property type="entry name" value="Mur_ligase_cen"/>
</dbReference>
<evidence type="ECO:0000256" key="1">
    <source>
        <dbReference type="ARBA" id="ARBA00003184"/>
    </source>
</evidence>
<dbReference type="Gene3D" id="3.30.1490.20">
    <property type="entry name" value="ATP-grasp fold, A domain"/>
    <property type="match status" value="1"/>
</dbReference>
<comment type="catalytic activity">
    <reaction evidence="11">
        <text>[L-4-(L-arginin-2-N-yl)aspartate](n)-L-aspartate + L-arginine + ATP = [L-4-(L-arginin-2-N-yl)aspartate](n+1) + ADP + phosphate + H(+)</text>
        <dbReference type="Rhea" id="RHEA:23888"/>
        <dbReference type="Rhea" id="RHEA-COMP:13732"/>
        <dbReference type="Rhea" id="RHEA-COMP:13733"/>
        <dbReference type="ChEBI" id="CHEBI:15378"/>
        <dbReference type="ChEBI" id="CHEBI:30616"/>
        <dbReference type="ChEBI" id="CHEBI:32682"/>
        <dbReference type="ChEBI" id="CHEBI:43474"/>
        <dbReference type="ChEBI" id="CHEBI:137986"/>
        <dbReference type="ChEBI" id="CHEBI:137990"/>
        <dbReference type="ChEBI" id="CHEBI:456216"/>
        <dbReference type="EC" id="6.3.2.30"/>
    </reaction>
</comment>
<dbReference type="PANTHER" id="PTHR23135">
    <property type="entry name" value="MUR LIGASE FAMILY MEMBER"/>
    <property type="match status" value="1"/>
</dbReference>
<evidence type="ECO:0000256" key="8">
    <source>
        <dbReference type="ARBA" id="ARBA00022741"/>
    </source>
</evidence>
<dbReference type="SUPFAM" id="SSF56059">
    <property type="entry name" value="Glutathione synthetase ATP-binding domain-like"/>
    <property type="match status" value="1"/>
</dbReference>
<dbReference type="Gene3D" id="3.40.1190.10">
    <property type="entry name" value="Mur-like, catalytic domain"/>
    <property type="match status" value="1"/>
</dbReference>
<dbReference type="InterPro" id="IPR036565">
    <property type="entry name" value="Mur-like_cat_sf"/>
</dbReference>
<dbReference type="InterPro" id="IPR011810">
    <property type="entry name" value="Cya_phycin_syn"/>
</dbReference>
<keyword evidence="7 15" id="KW-0436">Ligase</keyword>
<evidence type="ECO:0000256" key="12">
    <source>
        <dbReference type="ARBA" id="ARBA00048425"/>
    </source>
</evidence>
<evidence type="ECO:0000256" key="5">
    <source>
        <dbReference type="ARBA" id="ARBA00013005"/>
    </source>
</evidence>
<dbReference type="InterPro" id="IPR005479">
    <property type="entry name" value="CPAse_ATP-bd"/>
</dbReference>
<comment type="subunit">
    <text evidence="3">Homodimer.</text>
</comment>
<dbReference type="InterPro" id="IPR011761">
    <property type="entry name" value="ATP-grasp"/>
</dbReference>
<evidence type="ECO:0000256" key="7">
    <source>
        <dbReference type="ARBA" id="ARBA00022598"/>
    </source>
</evidence>
<dbReference type="GO" id="GO:0071160">
    <property type="term" value="F:cyanophycin synthetase activity (L-aspartate-adding)"/>
    <property type="evidence" value="ECO:0007669"/>
    <property type="project" value="UniProtKB-EC"/>
</dbReference>
<dbReference type="PROSITE" id="PS50975">
    <property type="entry name" value="ATP_GRASP"/>
    <property type="match status" value="1"/>
</dbReference>
<dbReference type="EC" id="6.3.2.29" evidence="5"/>
<dbReference type="InterPro" id="IPR044019">
    <property type="entry name" value="Cyanophycin_syn_N"/>
</dbReference>
<dbReference type="InterPro" id="IPR013815">
    <property type="entry name" value="ATP_grasp_subdomain_1"/>
</dbReference>